<reference evidence="10 11" key="1">
    <citation type="submission" date="2024-08" db="EMBL/GenBank/DDBJ databases">
        <authorList>
            <person name="Will J Nash"/>
            <person name="Angela Man"/>
            <person name="Seanna McTaggart"/>
            <person name="Kendall Baker"/>
            <person name="Tom Barker"/>
            <person name="Leah Catchpole"/>
            <person name="Alex Durrant"/>
            <person name="Karim Gharbi"/>
            <person name="Naomi Irish"/>
            <person name="Gemy Kaithakottil"/>
            <person name="Debby Ku"/>
            <person name="Aaliyah Providence"/>
            <person name="Felix Shaw"/>
            <person name="David Swarbreck"/>
            <person name="Chris Watkins"/>
            <person name="Ann M. McCartney"/>
            <person name="Giulio Formenti"/>
            <person name="Alice Mouton"/>
            <person name="Noel Vella"/>
            <person name="Bjorn M von Reumont"/>
            <person name="Adriana Vella"/>
            <person name="Wilfried Haerty"/>
        </authorList>
    </citation>
    <scope>NUCLEOTIDE SEQUENCE [LARGE SCALE GENOMIC DNA]</scope>
</reference>
<comment type="subcellular location">
    <subcellularLocation>
        <location evidence="2">Secreted</location>
    </subcellularLocation>
</comment>
<dbReference type="EC" id="3.1.1.32" evidence="4"/>
<dbReference type="InterPro" id="IPR002334">
    <property type="entry name" value="Allerg_PlipaseA1"/>
</dbReference>
<evidence type="ECO:0000313" key="10">
    <source>
        <dbReference type="EMBL" id="CAL7938256.1"/>
    </source>
</evidence>
<evidence type="ECO:0000256" key="3">
    <source>
        <dbReference type="ARBA" id="ARBA00010701"/>
    </source>
</evidence>
<dbReference type="PRINTS" id="PR00825">
    <property type="entry name" value="DOLALLERGEN"/>
</dbReference>
<evidence type="ECO:0000256" key="5">
    <source>
        <dbReference type="ARBA" id="ARBA00022525"/>
    </source>
</evidence>
<proteinExistence type="inferred from homology"/>
<comment type="catalytic activity">
    <reaction evidence="1">
        <text>a 1,2-diacyl-sn-glycero-3-phosphocholine + H2O = a 2-acyl-sn-glycero-3-phosphocholine + a fatty acid + H(+)</text>
        <dbReference type="Rhea" id="RHEA:18689"/>
        <dbReference type="ChEBI" id="CHEBI:15377"/>
        <dbReference type="ChEBI" id="CHEBI:15378"/>
        <dbReference type="ChEBI" id="CHEBI:28868"/>
        <dbReference type="ChEBI" id="CHEBI:57643"/>
        <dbReference type="ChEBI" id="CHEBI:57875"/>
        <dbReference type="EC" id="3.1.1.32"/>
    </reaction>
</comment>
<dbReference type="Gene3D" id="3.40.50.1820">
    <property type="entry name" value="alpha/beta hydrolase"/>
    <property type="match status" value="1"/>
</dbReference>
<dbReference type="InterPro" id="IPR000734">
    <property type="entry name" value="TAG_lipase"/>
</dbReference>
<evidence type="ECO:0000256" key="8">
    <source>
        <dbReference type="RuleBase" id="RU004262"/>
    </source>
</evidence>
<dbReference type="EMBL" id="CAXAJV020001288">
    <property type="protein sequence ID" value="CAL7938256.1"/>
    <property type="molecule type" value="Genomic_DNA"/>
</dbReference>
<dbReference type="InterPro" id="IPR029058">
    <property type="entry name" value="AB_hydrolase_fold"/>
</dbReference>
<dbReference type="Proteomes" id="UP001642520">
    <property type="component" value="Unassembled WGS sequence"/>
</dbReference>
<sequence length="328" mass="36930">MASKNTTMKIIVTLLFFYEMCFCYKVFRNLKFENKGIISDIIPHCIHGVESVSYFLYTRNKPYGEEIHTINEYVPLRANRPVVFLIHGFTSEANNSNYFELITVWLKKEDINIFSLDWSSAACRGGFSLADLLAYNSAVHNVPIVSKHLTNFVIKLVNKYGVNVNEISVIGHSLGAHVAGFSGKHVQQVFKQKYKQIIGLDPAGPEYNDKDCVNRLCQSDAALVQVFHTSRLAMHSAIGDNDFYFNGGNTQPGCILTVCSHSRAVIYFTMTLLHSPCFIGTAWRIGSDSILKWEECNKDTCTFPTFGNISKGTYYVNTTDTTPFCTLQ</sequence>
<dbReference type="InterPro" id="IPR013818">
    <property type="entry name" value="Lipase"/>
</dbReference>
<accession>A0ABP1NDC1</accession>
<dbReference type="PRINTS" id="PR00821">
    <property type="entry name" value="TAGLIPASE"/>
</dbReference>
<dbReference type="SUPFAM" id="SSF53474">
    <property type="entry name" value="alpha/beta-Hydrolases"/>
    <property type="match status" value="1"/>
</dbReference>
<gene>
    <name evidence="10" type="ORF">XYLVIOL_LOCUS3176</name>
</gene>
<feature type="domain" description="Lipase" evidence="9">
    <location>
        <begin position="53"/>
        <end position="280"/>
    </location>
</feature>
<keyword evidence="6" id="KW-0378">Hydrolase</keyword>
<comment type="caution">
    <text evidence="10">The sequence shown here is derived from an EMBL/GenBank/DDBJ whole genome shotgun (WGS) entry which is preliminary data.</text>
</comment>
<keyword evidence="11" id="KW-1185">Reference proteome</keyword>
<dbReference type="PANTHER" id="PTHR11610">
    <property type="entry name" value="LIPASE"/>
    <property type="match status" value="1"/>
</dbReference>
<keyword evidence="7" id="KW-1015">Disulfide bond</keyword>
<evidence type="ECO:0000256" key="6">
    <source>
        <dbReference type="ARBA" id="ARBA00022801"/>
    </source>
</evidence>
<comment type="similarity">
    <text evidence="3 8">Belongs to the AB hydrolase superfamily. Lipase family.</text>
</comment>
<protein>
    <recommendedName>
        <fullName evidence="4">phospholipase A1</fullName>
        <ecNumber evidence="4">3.1.1.32</ecNumber>
    </recommendedName>
</protein>
<name>A0ABP1NDC1_XYLVO</name>
<evidence type="ECO:0000256" key="4">
    <source>
        <dbReference type="ARBA" id="ARBA00013179"/>
    </source>
</evidence>
<evidence type="ECO:0000313" key="11">
    <source>
        <dbReference type="Proteomes" id="UP001642520"/>
    </source>
</evidence>
<dbReference type="Pfam" id="PF00151">
    <property type="entry name" value="Lipase"/>
    <property type="match status" value="1"/>
</dbReference>
<organism evidence="10 11">
    <name type="scientific">Xylocopa violacea</name>
    <name type="common">Violet carpenter bee</name>
    <name type="synonym">Apis violacea</name>
    <dbReference type="NCBI Taxonomy" id="135666"/>
    <lineage>
        <taxon>Eukaryota</taxon>
        <taxon>Metazoa</taxon>
        <taxon>Ecdysozoa</taxon>
        <taxon>Arthropoda</taxon>
        <taxon>Hexapoda</taxon>
        <taxon>Insecta</taxon>
        <taxon>Pterygota</taxon>
        <taxon>Neoptera</taxon>
        <taxon>Endopterygota</taxon>
        <taxon>Hymenoptera</taxon>
        <taxon>Apocrita</taxon>
        <taxon>Aculeata</taxon>
        <taxon>Apoidea</taxon>
        <taxon>Anthophila</taxon>
        <taxon>Apidae</taxon>
        <taxon>Xylocopa</taxon>
        <taxon>Xylocopa</taxon>
    </lineage>
</organism>
<evidence type="ECO:0000256" key="1">
    <source>
        <dbReference type="ARBA" id="ARBA00000111"/>
    </source>
</evidence>
<evidence type="ECO:0000256" key="2">
    <source>
        <dbReference type="ARBA" id="ARBA00004613"/>
    </source>
</evidence>
<evidence type="ECO:0000256" key="7">
    <source>
        <dbReference type="ARBA" id="ARBA00023157"/>
    </source>
</evidence>
<keyword evidence="5" id="KW-0964">Secreted</keyword>
<evidence type="ECO:0000259" key="9">
    <source>
        <dbReference type="Pfam" id="PF00151"/>
    </source>
</evidence>